<evidence type="ECO:0000256" key="3">
    <source>
        <dbReference type="ARBA" id="ARBA00022630"/>
    </source>
</evidence>
<sequence>MKKPYDFIIIGGGSAGCVLANRLSQNPGNRVLLLEAGRPDSIWDIFIHMPAGLSIPIGNPLYDWIYETEPEPFMNGRRIYQGRGKVLGGSSSINGMIFQRGNPLDYERWAKDPGMEQWGYSNCLPYFKKMENCLTGE</sequence>
<dbReference type="EMBL" id="UINC01167176">
    <property type="protein sequence ID" value="SVD69530.1"/>
    <property type="molecule type" value="Genomic_DNA"/>
</dbReference>
<dbReference type="InterPro" id="IPR036188">
    <property type="entry name" value="FAD/NAD-bd_sf"/>
</dbReference>
<dbReference type="AlphaFoldDB" id="A0A382XFD0"/>
<proteinExistence type="inferred from homology"/>
<protein>
    <recommendedName>
        <fullName evidence="5">Glucose-methanol-choline oxidoreductase N-terminal domain-containing protein</fullName>
    </recommendedName>
</protein>
<evidence type="ECO:0000313" key="6">
    <source>
        <dbReference type="EMBL" id="SVD69530.1"/>
    </source>
</evidence>
<dbReference type="InterPro" id="IPR000172">
    <property type="entry name" value="GMC_OxRdtase_N"/>
</dbReference>
<accession>A0A382XFD0</accession>
<keyword evidence="4" id="KW-0274">FAD</keyword>
<dbReference type="PROSITE" id="PS51257">
    <property type="entry name" value="PROKAR_LIPOPROTEIN"/>
    <property type="match status" value="1"/>
</dbReference>
<gene>
    <name evidence="6" type="ORF">METZ01_LOCUS422384</name>
</gene>
<dbReference type="Pfam" id="PF00732">
    <property type="entry name" value="GMC_oxred_N"/>
    <property type="match status" value="1"/>
</dbReference>
<evidence type="ECO:0000259" key="5">
    <source>
        <dbReference type="PROSITE" id="PS00623"/>
    </source>
</evidence>
<organism evidence="6">
    <name type="scientific">marine metagenome</name>
    <dbReference type="NCBI Taxonomy" id="408172"/>
    <lineage>
        <taxon>unclassified sequences</taxon>
        <taxon>metagenomes</taxon>
        <taxon>ecological metagenomes</taxon>
    </lineage>
</organism>
<evidence type="ECO:0000256" key="4">
    <source>
        <dbReference type="ARBA" id="ARBA00022827"/>
    </source>
</evidence>
<reference evidence="6" key="1">
    <citation type="submission" date="2018-05" db="EMBL/GenBank/DDBJ databases">
        <authorList>
            <person name="Lanie J.A."/>
            <person name="Ng W.-L."/>
            <person name="Kazmierczak K.M."/>
            <person name="Andrzejewski T.M."/>
            <person name="Davidsen T.M."/>
            <person name="Wayne K.J."/>
            <person name="Tettelin H."/>
            <person name="Glass J.I."/>
            <person name="Rusch D."/>
            <person name="Podicherti R."/>
            <person name="Tsui H.-C.T."/>
            <person name="Winkler M.E."/>
        </authorList>
    </citation>
    <scope>NUCLEOTIDE SEQUENCE</scope>
</reference>
<dbReference type="Gene3D" id="3.50.50.60">
    <property type="entry name" value="FAD/NAD(P)-binding domain"/>
    <property type="match status" value="1"/>
</dbReference>
<feature type="domain" description="Glucose-methanol-choline oxidoreductase N-terminal" evidence="5">
    <location>
        <begin position="84"/>
        <end position="107"/>
    </location>
</feature>
<dbReference type="Gene3D" id="3.30.560.10">
    <property type="entry name" value="Glucose Oxidase, domain 3"/>
    <property type="match status" value="1"/>
</dbReference>
<evidence type="ECO:0000256" key="1">
    <source>
        <dbReference type="ARBA" id="ARBA00001974"/>
    </source>
</evidence>
<dbReference type="GO" id="GO:0016614">
    <property type="term" value="F:oxidoreductase activity, acting on CH-OH group of donors"/>
    <property type="evidence" value="ECO:0007669"/>
    <property type="project" value="InterPro"/>
</dbReference>
<dbReference type="PANTHER" id="PTHR11552">
    <property type="entry name" value="GLUCOSE-METHANOL-CHOLINE GMC OXIDOREDUCTASE"/>
    <property type="match status" value="1"/>
</dbReference>
<dbReference type="SUPFAM" id="SSF51905">
    <property type="entry name" value="FAD/NAD(P)-binding domain"/>
    <property type="match status" value="1"/>
</dbReference>
<dbReference type="PROSITE" id="PS00623">
    <property type="entry name" value="GMC_OXRED_1"/>
    <property type="match status" value="1"/>
</dbReference>
<dbReference type="PANTHER" id="PTHR11552:SF147">
    <property type="entry name" value="CHOLINE DEHYDROGENASE, MITOCHONDRIAL"/>
    <property type="match status" value="1"/>
</dbReference>
<name>A0A382XFD0_9ZZZZ</name>
<dbReference type="InterPro" id="IPR012132">
    <property type="entry name" value="GMC_OxRdtase"/>
</dbReference>
<comment type="similarity">
    <text evidence="2">Belongs to the GMC oxidoreductase family.</text>
</comment>
<keyword evidence="3" id="KW-0285">Flavoprotein</keyword>
<dbReference type="GO" id="GO:0050660">
    <property type="term" value="F:flavin adenine dinucleotide binding"/>
    <property type="evidence" value="ECO:0007669"/>
    <property type="project" value="InterPro"/>
</dbReference>
<evidence type="ECO:0000256" key="2">
    <source>
        <dbReference type="ARBA" id="ARBA00010790"/>
    </source>
</evidence>
<comment type="cofactor">
    <cofactor evidence="1">
        <name>FAD</name>
        <dbReference type="ChEBI" id="CHEBI:57692"/>
    </cofactor>
</comment>
<feature type="non-terminal residue" evidence="6">
    <location>
        <position position="137"/>
    </location>
</feature>